<keyword evidence="3" id="KW-1185">Reference proteome</keyword>
<sequence>MSRTRAIFKNMVIATAGPMPDQFTDEKLKLWTEQRKGSFSREWNDTVTHLLCTTEQFKGRRKNIRIKGALARKRDVHVVHIDWYDFSCARKKKLSEREFGFDKILKKERDKIRKEKATEQAAKNLALGEHFINPSCYRIFIDKFQFEYNIKLFRTTSDEFGTYHERYTLMLYQSYAVPRLYWFAVKFAKKQDSGSWRPSGVARPSECSGPFKPEFTKFKELFRRLTGIEWPDRIVRAGTTDLARFQYSPPTRGKPVGDNLPSGLSVEECFALNRELREDFCSLFGDEAEVSEEDKIIVEVVQGVLARLMRDVDLG</sequence>
<dbReference type="Proteomes" id="UP000813385">
    <property type="component" value="Unassembled WGS sequence"/>
</dbReference>
<gene>
    <name evidence="2" type="ORF">B0T11DRAFT_321763</name>
</gene>
<evidence type="ECO:0000313" key="3">
    <source>
        <dbReference type="Proteomes" id="UP000813385"/>
    </source>
</evidence>
<reference evidence="2" key="1">
    <citation type="journal article" date="2021" name="Nat. Commun.">
        <title>Genetic determinants of endophytism in the Arabidopsis root mycobiome.</title>
        <authorList>
            <person name="Mesny F."/>
            <person name="Miyauchi S."/>
            <person name="Thiergart T."/>
            <person name="Pickel B."/>
            <person name="Atanasova L."/>
            <person name="Karlsson M."/>
            <person name="Huettel B."/>
            <person name="Barry K.W."/>
            <person name="Haridas S."/>
            <person name="Chen C."/>
            <person name="Bauer D."/>
            <person name="Andreopoulos W."/>
            <person name="Pangilinan J."/>
            <person name="LaButti K."/>
            <person name="Riley R."/>
            <person name="Lipzen A."/>
            <person name="Clum A."/>
            <person name="Drula E."/>
            <person name="Henrissat B."/>
            <person name="Kohler A."/>
            <person name="Grigoriev I.V."/>
            <person name="Martin F.M."/>
            <person name="Hacquard S."/>
        </authorList>
    </citation>
    <scope>NUCLEOTIDE SEQUENCE</scope>
    <source>
        <strain evidence="2">MPI-CAGE-AT-0016</strain>
    </source>
</reference>
<dbReference type="InterPro" id="IPR001357">
    <property type="entry name" value="BRCT_dom"/>
</dbReference>
<feature type="domain" description="BRCT" evidence="1">
    <location>
        <begin position="3"/>
        <end position="101"/>
    </location>
</feature>
<accession>A0A8K0TAU4</accession>
<dbReference type="AlphaFoldDB" id="A0A8K0TAU4"/>
<organism evidence="2 3">
    <name type="scientific">Plectosphaerella cucumerina</name>
    <dbReference type="NCBI Taxonomy" id="40658"/>
    <lineage>
        <taxon>Eukaryota</taxon>
        <taxon>Fungi</taxon>
        <taxon>Dikarya</taxon>
        <taxon>Ascomycota</taxon>
        <taxon>Pezizomycotina</taxon>
        <taxon>Sordariomycetes</taxon>
        <taxon>Hypocreomycetidae</taxon>
        <taxon>Glomerellales</taxon>
        <taxon>Plectosphaerellaceae</taxon>
        <taxon>Plectosphaerella</taxon>
    </lineage>
</organism>
<evidence type="ECO:0000313" key="2">
    <source>
        <dbReference type="EMBL" id="KAH7349972.1"/>
    </source>
</evidence>
<dbReference type="CDD" id="cd00027">
    <property type="entry name" value="BRCT"/>
    <property type="match status" value="1"/>
</dbReference>
<dbReference type="Pfam" id="PF00533">
    <property type="entry name" value="BRCT"/>
    <property type="match status" value="1"/>
</dbReference>
<dbReference type="InterPro" id="IPR036420">
    <property type="entry name" value="BRCT_dom_sf"/>
</dbReference>
<dbReference type="OrthoDB" id="342264at2759"/>
<name>A0A8K0TAU4_9PEZI</name>
<evidence type="ECO:0000259" key="1">
    <source>
        <dbReference type="PROSITE" id="PS50172"/>
    </source>
</evidence>
<protein>
    <recommendedName>
        <fullName evidence="1">BRCT domain-containing protein</fullName>
    </recommendedName>
</protein>
<proteinExistence type="predicted"/>
<comment type="caution">
    <text evidence="2">The sequence shown here is derived from an EMBL/GenBank/DDBJ whole genome shotgun (WGS) entry which is preliminary data.</text>
</comment>
<dbReference type="EMBL" id="JAGPXD010000006">
    <property type="protein sequence ID" value="KAH7349972.1"/>
    <property type="molecule type" value="Genomic_DNA"/>
</dbReference>
<dbReference type="SUPFAM" id="SSF52113">
    <property type="entry name" value="BRCT domain"/>
    <property type="match status" value="1"/>
</dbReference>
<dbReference type="Gene3D" id="3.40.50.10190">
    <property type="entry name" value="BRCT domain"/>
    <property type="match status" value="1"/>
</dbReference>
<dbReference type="PROSITE" id="PS50172">
    <property type="entry name" value="BRCT"/>
    <property type="match status" value="1"/>
</dbReference>